<evidence type="ECO:0000313" key="7">
    <source>
        <dbReference type="EMBL" id="HED09615.1"/>
    </source>
</evidence>
<evidence type="ECO:0000256" key="5">
    <source>
        <dbReference type="ARBA" id="ARBA00023027"/>
    </source>
</evidence>
<comment type="similarity">
    <text evidence="2">Belongs to the complex I 49 kDa subunit family.</text>
</comment>
<feature type="non-terminal residue" evidence="7">
    <location>
        <position position="119"/>
    </location>
</feature>
<dbReference type="Gene3D" id="1.10.645.10">
    <property type="entry name" value="Cytochrome-c3 Hydrogenase, chain B"/>
    <property type="match status" value="1"/>
</dbReference>
<dbReference type="Proteomes" id="UP000886005">
    <property type="component" value="Unassembled WGS sequence"/>
</dbReference>
<dbReference type="EMBL" id="DRLD01000072">
    <property type="protein sequence ID" value="HED09615.1"/>
    <property type="molecule type" value="Genomic_DNA"/>
</dbReference>
<evidence type="ECO:0000256" key="4">
    <source>
        <dbReference type="ARBA" id="ARBA00022967"/>
    </source>
</evidence>
<organism evidence="7">
    <name type="scientific">Caldithrix abyssi</name>
    <dbReference type="NCBI Taxonomy" id="187145"/>
    <lineage>
        <taxon>Bacteria</taxon>
        <taxon>Pseudomonadati</taxon>
        <taxon>Calditrichota</taxon>
        <taxon>Calditrichia</taxon>
        <taxon>Calditrichales</taxon>
        <taxon>Calditrichaceae</taxon>
        <taxon>Caldithrix</taxon>
    </lineage>
</organism>
<dbReference type="GO" id="GO:0016651">
    <property type="term" value="F:oxidoreductase activity, acting on NAD(P)H"/>
    <property type="evidence" value="ECO:0007669"/>
    <property type="project" value="InterPro"/>
</dbReference>
<feature type="region of interest" description="Disordered" evidence="6">
    <location>
        <begin position="1"/>
        <end position="22"/>
    </location>
</feature>
<protein>
    <submittedName>
        <fullName evidence="7">NADH-quinone oxidoreductase subunit D</fullName>
    </submittedName>
</protein>
<dbReference type="AlphaFoldDB" id="A0A7V1PTN2"/>
<accession>A0A7V1PTN2</accession>
<dbReference type="PANTHER" id="PTHR11993:SF10">
    <property type="entry name" value="NADH DEHYDROGENASE [UBIQUINONE] IRON-SULFUR PROTEIN 2, MITOCHONDRIAL"/>
    <property type="match status" value="1"/>
</dbReference>
<evidence type="ECO:0000256" key="2">
    <source>
        <dbReference type="ARBA" id="ARBA00005769"/>
    </source>
</evidence>
<evidence type="ECO:0000256" key="3">
    <source>
        <dbReference type="ARBA" id="ARBA00022448"/>
    </source>
</evidence>
<dbReference type="InterPro" id="IPR029014">
    <property type="entry name" value="NiFe-Hase_large"/>
</dbReference>
<gene>
    <name evidence="7" type="ORF">ENJ10_02920</name>
</gene>
<evidence type="ECO:0000256" key="1">
    <source>
        <dbReference type="ARBA" id="ARBA00002378"/>
    </source>
</evidence>
<keyword evidence="5" id="KW-0520">NAD</keyword>
<feature type="compositionally biased region" description="Polar residues" evidence="6">
    <location>
        <begin position="1"/>
        <end position="10"/>
    </location>
</feature>
<dbReference type="PROSITE" id="PS00535">
    <property type="entry name" value="COMPLEX1_49K"/>
    <property type="match status" value="1"/>
</dbReference>
<name>A0A7V1PTN2_CALAY</name>
<proteinExistence type="inferred from homology"/>
<dbReference type="InterPro" id="IPR014029">
    <property type="entry name" value="NADH_UbQ_OxRdtase_49kDa_CS"/>
</dbReference>
<dbReference type="SUPFAM" id="SSF56762">
    <property type="entry name" value="HydB/Nqo4-like"/>
    <property type="match status" value="1"/>
</dbReference>
<reference evidence="7" key="1">
    <citation type="journal article" date="2020" name="mSystems">
        <title>Genome- and Community-Level Interaction Insights into Carbon Utilization and Element Cycling Functions of Hydrothermarchaeota in Hydrothermal Sediment.</title>
        <authorList>
            <person name="Zhou Z."/>
            <person name="Liu Y."/>
            <person name="Xu W."/>
            <person name="Pan J."/>
            <person name="Luo Z.H."/>
            <person name="Li M."/>
        </authorList>
    </citation>
    <scope>NUCLEOTIDE SEQUENCE [LARGE SCALE GENOMIC DNA]</scope>
    <source>
        <strain evidence="7">HyVt-456</strain>
    </source>
</reference>
<comment type="caution">
    <text evidence="7">The sequence shown here is derived from an EMBL/GenBank/DDBJ whole genome shotgun (WGS) entry which is preliminary data.</text>
</comment>
<keyword evidence="3" id="KW-0813">Transport</keyword>
<dbReference type="InterPro" id="IPR022885">
    <property type="entry name" value="NDH1_su_D/H"/>
</dbReference>
<sequence length="119" mass="13533">MESGASSAITVPTEAHSDRTDRLSPWNPFWARETELDLDSGRYVKIWQGPQHPGVTGNMALEVTLEGDVVRDCKTHIGYLHRGFEKLMERRKWIQCFPIVCRICVPEPDTNEYLFAAGV</sequence>
<dbReference type="PANTHER" id="PTHR11993">
    <property type="entry name" value="NADH-UBIQUINONE OXIDOREDUCTASE 49 KDA SUBUNIT"/>
    <property type="match status" value="1"/>
</dbReference>
<keyword evidence="4" id="KW-1278">Translocase</keyword>
<evidence type="ECO:0000256" key="6">
    <source>
        <dbReference type="SAM" id="MobiDB-lite"/>
    </source>
</evidence>
<comment type="function">
    <text evidence="1">NDH-1 shuttles electrons from NADH, via FMN and iron-sulfur (Fe-S) centers, to quinones in the respiratory chain. The immediate electron acceptor for the enzyme in this species is believed to be ubiquinone. Couples the redox reaction to proton translocation (for every two electrons transferred, four hydrogen ions are translocated across the cytoplasmic membrane), and thus conserves the redox energy in a proton gradient.</text>
</comment>